<dbReference type="PANTHER" id="PTHR30250">
    <property type="entry name" value="PST FAMILY PREDICTED COLANIC ACID TRANSPORTER"/>
    <property type="match status" value="1"/>
</dbReference>
<feature type="transmembrane region" description="Helical" evidence="7">
    <location>
        <begin position="453"/>
        <end position="475"/>
    </location>
</feature>
<evidence type="ECO:0000256" key="3">
    <source>
        <dbReference type="ARBA" id="ARBA00022475"/>
    </source>
</evidence>
<evidence type="ECO:0000256" key="5">
    <source>
        <dbReference type="ARBA" id="ARBA00022989"/>
    </source>
</evidence>
<evidence type="ECO:0000256" key="2">
    <source>
        <dbReference type="ARBA" id="ARBA00007430"/>
    </source>
</evidence>
<comment type="caution">
    <text evidence="8">The sequence shown here is derived from an EMBL/GenBank/DDBJ whole genome shotgun (WGS) entry which is preliminary data.</text>
</comment>
<gene>
    <name evidence="8" type="ORF">ACFQMA_10870</name>
</gene>
<accession>A0ABD5Y083</accession>
<dbReference type="EMBL" id="JBHTAS010000001">
    <property type="protein sequence ID" value="MFC7140326.1"/>
    <property type="molecule type" value="Genomic_DNA"/>
</dbReference>
<evidence type="ECO:0000313" key="8">
    <source>
        <dbReference type="EMBL" id="MFC7140326.1"/>
    </source>
</evidence>
<dbReference type="InterPro" id="IPR050833">
    <property type="entry name" value="Poly_Biosynth_Transport"/>
</dbReference>
<dbReference type="GeneID" id="78820614"/>
<evidence type="ECO:0000313" key="9">
    <source>
        <dbReference type="Proteomes" id="UP001596432"/>
    </source>
</evidence>
<keyword evidence="5 7" id="KW-1133">Transmembrane helix</keyword>
<feature type="transmembrane region" description="Helical" evidence="7">
    <location>
        <begin position="131"/>
        <end position="149"/>
    </location>
</feature>
<keyword evidence="6 7" id="KW-0472">Membrane</keyword>
<comment type="similarity">
    <text evidence="2">Belongs to the polysaccharide synthase family.</text>
</comment>
<feature type="transmembrane region" description="Helical" evidence="7">
    <location>
        <begin position="426"/>
        <end position="447"/>
    </location>
</feature>
<protein>
    <submittedName>
        <fullName evidence="8">Lipopolysaccharide biosynthesis protein</fullName>
    </submittedName>
</protein>
<keyword evidence="3" id="KW-1003">Cell membrane</keyword>
<comment type="subcellular location">
    <subcellularLocation>
        <location evidence="1">Cell membrane</location>
        <topology evidence="1">Multi-pass membrane protein</topology>
    </subcellularLocation>
</comment>
<evidence type="ECO:0000256" key="6">
    <source>
        <dbReference type="ARBA" id="ARBA00023136"/>
    </source>
</evidence>
<feature type="transmembrane region" description="Helical" evidence="7">
    <location>
        <begin position="299"/>
        <end position="321"/>
    </location>
</feature>
<evidence type="ECO:0000256" key="7">
    <source>
        <dbReference type="SAM" id="Phobius"/>
    </source>
</evidence>
<feature type="transmembrane region" description="Helical" evidence="7">
    <location>
        <begin position="54"/>
        <end position="77"/>
    </location>
</feature>
<organism evidence="8 9">
    <name type="scientific">Halosimplex aquaticum</name>
    <dbReference type="NCBI Taxonomy" id="3026162"/>
    <lineage>
        <taxon>Archaea</taxon>
        <taxon>Methanobacteriati</taxon>
        <taxon>Methanobacteriota</taxon>
        <taxon>Stenosarchaea group</taxon>
        <taxon>Halobacteria</taxon>
        <taxon>Halobacteriales</taxon>
        <taxon>Haloarculaceae</taxon>
        <taxon>Halosimplex</taxon>
    </lineage>
</organism>
<sequence length="493" mass="54492">MIRKLLQWIVAEKNDSTLRERVIHSGIWATLLNVSDQVLRLLMTLILANLLSPSAFGVVAMAMIAIAVLTTFTTIGFNEALIQHEEDNVDSYLNTAWVAKSIRGAVLMVLMFTLAPFAAEFFDEPLVTPTLRALSIIPLLNGVVNPAVVYFKKDLRFRKQFVYQISGTAANFVVALTGAYILGNLWAIVLGALAGELFQVLASYAIDDFRPRVEFNSTMARELFSFGKWIQGSTIVVFIATRGDDLFVGWLLASGALGLYQIAFRYANAPTRELTHVITRVAFPTYSKLKADKQTLKRAFTLTIEATLLVSIPVAVGIILIAPEFVHVFLGKEWMEMIPALQVLAVSGVIRTLAATGGSLFKGFGVPRWDFWMNVPRTLTIVATIWPLTERFGITGTAISITLGLAMTLPIWFYKTRDITEIPVSGYLRSILTPILAVLIMTPPVLYVKKPTLSGVGIAILVGVVSYTVSGYFLLRLQGRDFIEQTLRFAREA</sequence>
<dbReference type="CDD" id="cd13127">
    <property type="entry name" value="MATE_tuaB_like"/>
    <property type="match status" value="1"/>
</dbReference>
<feature type="transmembrane region" description="Helical" evidence="7">
    <location>
        <begin position="97"/>
        <end position="119"/>
    </location>
</feature>
<dbReference type="RefSeq" id="WP_274325884.1">
    <property type="nucleotide sequence ID" value="NZ_CP118158.1"/>
</dbReference>
<dbReference type="GO" id="GO:0005886">
    <property type="term" value="C:plasma membrane"/>
    <property type="evidence" value="ECO:0007669"/>
    <property type="project" value="UniProtKB-SubCell"/>
</dbReference>
<evidence type="ECO:0000256" key="1">
    <source>
        <dbReference type="ARBA" id="ARBA00004651"/>
    </source>
</evidence>
<reference evidence="8 9" key="1">
    <citation type="journal article" date="2019" name="Int. J. Syst. Evol. Microbiol.">
        <title>The Global Catalogue of Microorganisms (GCM) 10K type strain sequencing project: providing services to taxonomists for standard genome sequencing and annotation.</title>
        <authorList>
            <consortium name="The Broad Institute Genomics Platform"/>
            <consortium name="The Broad Institute Genome Sequencing Center for Infectious Disease"/>
            <person name="Wu L."/>
            <person name="Ma J."/>
        </authorList>
    </citation>
    <scope>NUCLEOTIDE SEQUENCE [LARGE SCALE GENOMIC DNA]</scope>
    <source>
        <strain evidence="8 9">XZYJT29</strain>
    </source>
</reference>
<dbReference type="AlphaFoldDB" id="A0ABD5Y083"/>
<proteinExistence type="inferred from homology"/>
<keyword evidence="4 7" id="KW-0812">Transmembrane</keyword>
<dbReference type="PANTHER" id="PTHR30250:SF10">
    <property type="entry name" value="LIPOPOLYSACCHARIDE BIOSYNTHESIS PROTEIN WZXC"/>
    <property type="match status" value="1"/>
</dbReference>
<feature type="transmembrane region" description="Helical" evidence="7">
    <location>
        <begin position="394"/>
        <end position="414"/>
    </location>
</feature>
<dbReference type="Pfam" id="PF13440">
    <property type="entry name" value="Polysacc_synt_3"/>
    <property type="match status" value="1"/>
</dbReference>
<feature type="transmembrane region" description="Helical" evidence="7">
    <location>
        <begin position="246"/>
        <end position="264"/>
    </location>
</feature>
<dbReference type="Proteomes" id="UP001596432">
    <property type="component" value="Unassembled WGS sequence"/>
</dbReference>
<evidence type="ECO:0000256" key="4">
    <source>
        <dbReference type="ARBA" id="ARBA00022692"/>
    </source>
</evidence>
<keyword evidence="9" id="KW-1185">Reference proteome</keyword>
<name>A0ABD5Y083_9EURY</name>